<feature type="binding site" evidence="4">
    <location>
        <begin position="160"/>
        <end position="164"/>
    </location>
    <ligand>
        <name>ATP</name>
        <dbReference type="ChEBI" id="CHEBI:30616"/>
    </ligand>
</feature>
<dbReference type="GO" id="GO:0016020">
    <property type="term" value="C:membrane"/>
    <property type="evidence" value="ECO:0007669"/>
    <property type="project" value="TreeGrafter"/>
</dbReference>
<evidence type="ECO:0000256" key="3">
    <source>
        <dbReference type="PIRSR" id="PIRSR600407-1"/>
    </source>
</evidence>
<dbReference type="PANTHER" id="PTHR11782">
    <property type="entry name" value="ADENOSINE/GUANOSINE DIPHOSPHATASE"/>
    <property type="match status" value="1"/>
</dbReference>
<keyword evidence="2" id="KW-0378">Hydrolase</keyword>
<dbReference type="InterPro" id="IPR000407">
    <property type="entry name" value="GDA1_CD39_NTPase"/>
</dbReference>
<feature type="non-terminal residue" evidence="6">
    <location>
        <position position="1"/>
    </location>
</feature>
<keyword evidence="4" id="KW-0547">Nucleotide-binding</keyword>
<comment type="similarity">
    <text evidence="1">Belongs to the GDA1/CD39 NTPase family.</text>
</comment>
<dbReference type="GO" id="GO:0005524">
    <property type="term" value="F:ATP binding"/>
    <property type="evidence" value="ECO:0007669"/>
    <property type="project" value="UniProtKB-KW"/>
</dbReference>
<dbReference type="GO" id="GO:0006256">
    <property type="term" value="P:UDP catabolic process"/>
    <property type="evidence" value="ECO:0007669"/>
    <property type="project" value="TreeGrafter"/>
</dbReference>
<keyword evidence="5" id="KW-0812">Transmembrane</keyword>
<feature type="transmembrane region" description="Helical" evidence="5">
    <location>
        <begin position="501"/>
        <end position="520"/>
    </location>
</feature>
<reference evidence="6 7" key="1">
    <citation type="submission" date="2016-08" db="EMBL/GenBank/DDBJ databases">
        <title>A Parts List for Fungal Cellulosomes Revealed by Comparative Genomics.</title>
        <authorList>
            <consortium name="DOE Joint Genome Institute"/>
            <person name="Haitjema C.H."/>
            <person name="Gilmore S.P."/>
            <person name="Henske J.K."/>
            <person name="Solomon K.V."/>
            <person name="De Groot R."/>
            <person name="Kuo A."/>
            <person name="Mondo S.J."/>
            <person name="Salamov A.A."/>
            <person name="Labutti K."/>
            <person name="Zhao Z."/>
            <person name="Chiniquy J."/>
            <person name="Barry K."/>
            <person name="Brewer H.M."/>
            <person name="Purvine S.O."/>
            <person name="Wright A.T."/>
            <person name="Boxma B."/>
            <person name="Van Alen T."/>
            <person name="Hackstein J.H."/>
            <person name="Baker S.E."/>
            <person name="Grigoriev I.V."/>
            <person name="O'Malley M.A."/>
        </authorList>
    </citation>
    <scope>NUCLEOTIDE SEQUENCE [LARGE SCALE GENOMIC DNA]</scope>
    <source>
        <strain evidence="6 7">G1</strain>
    </source>
</reference>
<accession>A0A1Y2ER46</accession>
<keyword evidence="5" id="KW-0472">Membrane</keyword>
<keyword evidence="5" id="KW-1133">Transmembrane helix</keyword>
<feature type="active site" description="Proton acceptor" evidence="3">
    <location>
        <position position="126"/>
    </location>
</feature>
<evidence type="ECO:0000256" key="1">
    <source>
        <dbReference type="ARBA" id="ARBA00009283"/>
    </source>
</evidence>
<protein>
    <submittedName>
        <fullName evidence="6">Nucleoside phosphatase GDA1/CD39</fullName>
    </submittedName>
</protein>
<dbReference type="OrthoDB" id="6372431at2759"/>
<sequence length="521" mass="59711">KIKNTEKNEYLKYITDDGLPVIGQGSSSDNFDYQLKIEGGISSYENKVKDIDEHIKYIMDYAESVIPKNKYEETEVYLFATAGMRLLSLEKQEEILNEIYGYMKDNYKFKIRDRKTNIRVITGEEEGLFGWISANYLKNGFSVDSSTNEHQTYNFIDMGGASTQIAFELDKKIKVNGKTVDPVANAKENKSDKNIISLSINNLYGDSLDYNVFVITFLEYGVNETRRRYLESFLNKKREDENYQKLLKAYQQTANLNQKSKREEGNTNTNATPEVKDEQGKIIWEDVCLPVACRQDEIGPLDYKKMFGEVEGEFIEKNVIIKGTGNYDQCTKDIFPLLNSTQPCSSDSCLFNNIYSPYTEFNDEKFIAIGKFFDVVDSYKLDNLYDNKNFTEASTNLCRKEWPALLASYQEGQYPNLAKPYDIALNCFRSAYIDNVFHQGYKIPKENNTEIPLEVVQYINGVETSWALGALISKLSQAISGEDPEFATSGASSSPQLRINFGSSFISFIIFFFMLFVYIMH</sequence>
<dbReference type="STRING" id="1754190.A0A1Y2ER46"/>
<evidence type="ECO:0000313" key="6">
    <source>
        <dbReference type="EMBL" id="ORY74008.1"/>
    </source>
</evidence>
<dbReference type="Pfam" id="PF01150">
    <property type="entry name" value="GDA1_CD39"/>
    <property type="match status" value="1"/>
</dbReference>
<name>A0A1Y2ER46_9FUNG</name>
<evidence type="ECO:0000256" key="5">
    <source>
        <dbReference type="SAM" id="Phobius"/>
    </source>
</evidence>
<dbReference type="EMBL" id="MCOG01000031">
    <property type="protein sequence ID" value="ORY74008.1"/>
    <property type="molecule type" value="Genomic_DNA"/>
</dbReference>
<dbReference type="AlphaFoldDB" id="A0A1Y2ER46"/>
<dbReference type="Proteomes" id="UP000193920">
    <property type="component" value="Unassembled WGS sequence"/>
</dbReference>
<dbReference type="Gene3D" id="3.30.420.40">
    <property type="match status" value="1"/>
</dbReference>
<keyword evidence="7" id="KW-1185">Reference proteome</keyword>
<dbReference type="Gene3D" id="3.30.420.150">
    <property type="entry name" value="Exopolyphosphatase. Domain 2"/>
    <property type="match status" value="1"/>
</dbReference>
<organism evidence="6 7">
    <name type="scientific">Neocallimastix californiae</name>
    <dbReference type="NCBI Taxonomy" id="1754190"/>
    <lineage>
        <taxon>Eukaryota</taxon>
        <taxon>Fungi</taxon>
        <taxon>Fungi incertae sedis</taxon>
        <taxon>Chytridiomycota</taxon>
        <taxon>Chytridiomycota incertae sedis</taxon>
        <taxon>Neocallimastigomycetes</taxon>
        <taxon>Neocallimastigales</taxon>
        <taxon>Neocallimastigaceae</taxon>
        <taxon>Neocallimastix</taxon>
    </lineage>
</organism>
<dbReference type="GO" id="GO:0005794">
    <property type="term" value="C:Golgi apparatus"/>
    <property type="evidence" value="ECO:0007669"/>
    <property type="project" value="TreeGrafter"/>
</dbReference>
<dbReference type="GO" id="GO:0004382">
    <property type="term" value="F:GDP phosphatase activity"/>
    <property type="evidence" value="ECO:0007669"/>
    <property type="project" value="TreeGrafter"/>
</dbReference>
<dbReference type="GO" id="GO:0017111">
    <property type="term" value="F:ribonucleoside triphosphate phosphatase activity"/>
    <property type="evidence" value="ECO:0007669"/>
    <property type="project" value="TreeGrafter"/>
</dbReference>
<dbReference type="GO" id="GO:0046036">
    <property type="term" value="P:CTP metabolic process"/>
    <property type="evidence" value="ECO:0007669"/>
    <property type="project" value="TreeGrafter"/>
</dbReference>
<comment type="caution">
    <text evidence="6">The sequence shown here is derived from an EMBL/GenBank/DDBJ whole genome shotgun (WGS) entry which is preliminary data.</text>
</comment>
<proteinExistence type="inferred from homology"/>
<evidence type="ECO:0000256" key="4">
    <source>
        <dbReference type="PIRSR" id="PIRSR600407-2"/>
    </source>
</evidence>
<keyword evidence="4" id="KW-0067">ATP-binding</keyword>
<dbReference type="GO" id="GO:0045134">
    <property type="term" value="F:UDP phosphatase activity"/>
    <property type="evidence" value="ECO:0007669"/>
    <property type="project" value="TreeGrafter"/>
</dbReference>
<evidence type="ECO:0000256" key="2">
    <source>
        <dbReference type="ARBA" id="ARBA00022801"/>
    </source>
</evidence>
<dbReference type="PANTHER" id="PTHR11782:SF121">
    <property type="entry name" value="NUCLEOSIDE-DIPHOSPHATASE MIG-23"/>
    <property type="match status" value="1"/>
</dbReference>
<evidence type="ECO:0000313" key="7">
    <source>
        <dbReference type="Proteomes" id="UP000193920"/>
    </source>
</evidence>
<gene>
    <name evidence="6" type="ORF">LY90DRAFT_699459</name>
</gene>